<evidence type="ECO:0000313" key="2">
    <source>
        <dbReference type="Proteomes" id="UP001058974"/>
    </source>
</evidence>
<evidence type="ECO:0000313" key="1">
    <source>
        <dbReference type="EMBL" id="KAI5395382.1"/>
    </source>
</evidence>
<dbReference type="Gramene" id="Psat06G0182000-T1">
    <property type="protein sequence ID" value="KAI5395382.1"/>
    <property type="gene ID" value="KIW84_061820"/>
</dbReference>
<accession>A0A9D4W595</accession>
<dbReference type="Proteomes" id="UP001058974">
    <property type="component" value="Chromosome 6"/>
</dbReference>
<gene>
    <name evidence="1" type="ORF">KIW84_061820</name>
</gene>
<protein>
    <submittedName>
        <fullName evidence="1">Uncharacterized protein</fullName>
    </submittedName>
</protein>
<sequence>MFAKQVYAGPPYEHERLPVFVSLIQNGLPRIIPSFHRKVIPLAKRLSVRILDSIVTPPKFLQTERAFDMMKILQLFNQIPDSWRVLLRRCFPSLTSIPLQGIGFDSGRSGMTHDLLC</sequence>
<keyword evidence="2" id="KW-1185">Reference proteome</keyword>
<reference evidence="1 2" key="1">
    <citation type="journal article" date="2022" name="Nat. Genet.">
        <title>Improved pea reference genome and pan-genome highlight genomic features and evolutionary characteristics.</title>
        <authorList>
            <person name="Yang T."/>
            <person name="Liu R."/>
            <person name="Luo Y."/>
            <person name="Hu S."/>
            <person name="Wang D."/>
            <person name="Wang C."/>
            <person name="Pandey M.K."/>
            <person name="Ge S."/>
            <person name="Xu Q."/>
            <person name="Li N."/>
            <person name="Li G."/>
            <person name="Huang Y."/>
            <person name="Saxena R.K."/>
            <person name="Ji Y."/>
            <person name="Li M."/>
            <person name="Yan X."/>
            <person name="He Y."/>
            <person name="Liu Y."/>
            <person name="Wang X."/>
            <person name="Xiang C."/>
            <person name="Varshney R.K."/>
            <person name="Ding H."/>
            <person name="Gao S."/>
            <person name="Zong X."/>
        </authorList>
    </citation>
    <scope>NUCLEOTIDE SEQUENCE [LARGE SCALE GENOMIC DNA]</scope>
    <source>
        <strain evidence="1 2">cv. Zhongwan 6</strain>
    </source>
</reference>
<proteinExistence type="predicted"/>
<dbReference type="AlphaFoldDB" id="A0A9D4W595"/>
<name>A0A9D4W595_PEA</name>
<dbReference type="EMBL" id="JAMSHJ010000006">
    <property type="protein sequence ID" value="KAI5395382.1"/>
    <property type="molecule type" value="Genomic_DNA"/>
</dbReference>
<organism evidence="1 2">
    <name type="scientific">Pisum sativum</name>
    <name type="common">Garden pea</name>
    <name type="synonym">Lathyrus oleraceus</name>
    <dbReference type="NCBI Taxonomy" id="3888"/>
    <lineage>
        <taxon>Eukaryota</taxon>
        <taxon>Viridiplantae</taxon>
        <taxon>Streptophyta</taxon>
        <taxon>Embryophyta</taxon>
        <taxon>Tracheophyta</taxon>
        <taxon>Spermatophyta</taxon>
        <taxon>Magnoliopsida</taxon>
        <taxon>eudicotyledons</taxon>
        <taxon>Gunneridae</taxon>
        <taxon>Pentapetalae</taxon>
        <taxon>rosids</taxon>
        <taxon>fabids</taxon>
        <taxon>Fabales</taxon>
        <taxon>Fabaceae</taxon>
        <taxon>Papilionoideae</taxon>
        <taxon>50 kb inversion clade</taxon>
        <taxon>NPAAA clade</taxon>
        <taxon>Hologalegina</taxon>
        <taxon>IRL clade</taxon>
        <taxon>Fabeae</taxon>
        <taxon>Lathyrus</taxon>
    </lineage>
</organism>
<comment type="caution">
    <text evidence="1">The sequence shown here is derived from an EMBL/GenBank/DDBJ whole genome shotgun (WGS) entry which is preliminary data.</text>
</comment>